<organism evidence="3 4">
    <name type="scientific">Elongatibacter sediminis</name>
    <dbReference type="NCBI Taxonomy" id="3119006"/>
    <lineage>
        <taxon>Bacteria</taxon>
        <taxon>Pseudomonadati</taxon>
        <taxon>Pseudomonadota</taxon>
        <taxon>Gammaproteobacteria</taxon>
        <taxon>Chromatiales</taxon>
        <taxon>Wenzhouxiangellaceae</taxon>
        <taxon>Elongatibacter</taxon>
    </lineage>
</organism>
<feature type="compositionally biased region" description="Basic and acidic residues" evidence="2">
    <location>
        <begin position="12"/>
        <end position="22"/>
    </location>
</feature>
<evidence type="ECO:0000313" key="4">
    <source>
        <dbReference type="Proteomes" id="UP001359886"/>
    </source>
</evidence>
<keyword evidence="4" id="KW-1185">Reference proteome</keyword>
<feature type="region of interest" description="Disordered" evidence="2">
    <location>
        <begin position="143"/>
        <end position="179"/>
    </location>
</feature>
<accession>A0AAW9R8U3</accession>
<proteinExistence type="inferred from homology"/>
<feature type="compositionally biased region" description="Basic residues" evidence="2">
    <location>
        <begin position="1"/>
        <end position="11"/>
    </location>
</feature>
<dbReference type="Pfam" id="PF04519">
    <property type="entry name" value="Bactofilin"/>
    <property type="match status" value="1"/>
</dbReference>
<dbReference type="EMBL" id="JAZHOG010000013">
    <property type="protein sequence ID" value="MEJ8569307.1"/>
    <property type="molecule type" value="Genomic_DNA"/>
</dbReference>
<evidence type="ECO:0000256" key="1">
    <source>
        <dbReference type="ARBA" id="ARBA00044755"/>
    </source>
</evidence>
<sequence length="179" mass="18112">MFDKHKGSKPRQAHESPRDHSEPAAPAPSTPSATTGKVAVIGPGIEIDGAISGTENLLVEGQVKGTIVLSSYEVTIGKSGSVKADITGRTIRVSGKVEGDLTGEEKVIIAGSGNVRGNVTSPRVVLEDGAIFKGNIDMDPGEIASPVKAVERAPTSKSASASAGSGDAPKTADLALKSS</sequence>
<comment type="caution">
    <text evidence="3">The sequence shown here is derived from an EMBL/GenBank/DDBJ whole genome shotgun (WGS) entry which is preliminary data.</text>
</comment>
<protein>
    <submittedName>
        <fullName evidence="3">Polymer-forming cytoskeletal protein</fullName>
    </submittedName>
</protein>
<dbReference type="PANTHER" id="PTHR35024">
    <property type="entry name" value="HYPOTHETICAL CYTOSOLIC PROTEIN"/>
    <property type="match status" value="1"/>
</dbReference>
<dbReference type="RefSeq" id="WP_354696630.1">
    <property type="nucleotide sequence ID" value="NZ_JAZHOG010000013.1"/>
</dbReference>
<dbReference type="Proteomes" id="UP001359886">
    <property type="component" value="Unassembled WGS sequence"/>
</dbReference>
<feature type="region of interest" description="Disordered" evidence="2">
    <location>
        <begin position="1"/>
        <end position="37"/>
    </location>
</feature>
<dbReference type="AlphaFoldDB" id="A0AAW9R8U3"/>
<name>A0AAW9R8U3_9GAMM</name>
<dbReference type="InterPro" id="IPR007607">
    <property type="entry name" value="BacA/B"/>
</dbReference>
<dbReference type="PANTHER" id="PTHR35024:SF4">
    <property type="entry name" value="POLYMER-FORMING CYTOSKELETAL PROTEIN"/>
    <property type="match status" value="1"/>
</dbReference>
<gene>
    <name evidence="3" type="ORF">V3330_16900</name>
</gene>
<reference evidence="3 4" key="1">
    <citation type="submission" date="2024-02" db="EMBL/GenBank/DDBJ databases">
        <title>A novel Wenzhouxiangellaceae bacterium, isolated from coastal sediments.</title>
        <authorList>
            <person name="Du Z.-J."/>
            <person name="Ye Y.-Q."/>
            <person name="Zhang X.-Y."/>
        </authorList>
    </citation>
    <scope>NUCLEOTIDE SEQUENCE [LARGE SCALE GENOMIC DNA]</scope>
    <source>
        <strain evidence="3 4">CH-27</strain>
    </source>
</reference>
<evidence type="ECO:0000313" key="3">
    <source>
        <dbReference type="EMBL" id="MEJ8569307.1"/>
    </source>
</evidence>
<feature type="compositionally biased region" description="Low complexity" evidence="2">
    <location>
        <begin position="153"/>
        <end position="169"/>
    </location>
</feature>
<comment type="similarity">
    <text evidence="1">Belongs to the bactofilin family.</text>
</comment>
<evidence type="ECO:0000256" key="2">
    <source>
        <dbReference type="SAM" id="MobiDB-lite"/>
    </source>
</evidence>